<gene>
    <name evidence="8" type="ORF">PPENT_87.1.T1580088</name>
</gene>
<evidence type="ECO:0000259" key="7">
    <source>
        <dbReference type="PROSITE" id="PS51837"/>
    </source>
</evidence>
<evidence type="ECO:0000256" key="3">
    <source>
        <dbReference type="ARBA" id="ARBA00022723"/>
    </source>
</evidence>
<name>A0A8S1Y893_9CILI</name>
<dbReference type="OrthoDB" id="305631at2759"/>
<dbReference type="PANTHER" id="PTHR23292">
    <property type="entry name" value="LIPOPOLYSACCHARIDE-INDUCED TUMOR NECROSIS FACTOR-ALPHA FACTOR"/>
    <property type="match status" value="1"/>
</dbReference>
<sequence>MQQDTNTTFEIQDGQQQYQVPLQTDNQQVYTQPMNNYASQPQYTPNPQQVVRVQGSPYPVQQELVVVNNQLANATQSQILCNSSRFAILITCPYCQKQGLTRIDFKAGSGTWCCCFILFLFICCICWVPFVAEKCKDVNHLCSNCGQLVGSCPYKVCG</sequence>
<organism evidence="8 9">
    <name type="scientific">Paramecium pentaurelia</name>
    <dbReference type="NCBI Taxonomy" id="43138"/>
    <lineage>
        <taxon>Eukaryota</taxon>
        <taxon>Sar</taxon>
        <taxon>Alveolata</taxon>
        <taxon>Ciliophora</taxon>
        <taxon>Intramacronucleata</taxon>
        <taxon>Oligohymenophorea</taxon>
        <taxon>Peniculida</taxon>
        <taxon>Parameciidae</taxon>
        <taxon>Paramecium</taxon>
    </lineage>
</organism>
<dbReference type="PROSITE" id="PS51837">
    <property type="entry name" value="LITAF"/>
    <property type="match status" value="1"/>
</dbReference>
<evidence type="ECO:0000256" key="1">
    <source>
        <dbReference type="ARBA" id="ARBA00004170"/>
    </source>
</evidence>
<dbReference type="EMBL" id="CAJJDO010000158">
    <property type="protein sequence ID" value="CAD8210265.1"/>
    <property type="molecule type" value="Genomic_DNA"/>
</dbReference>
<protein>
    <recommendedName>
        <fullName evidence="7">LITAF domain-containing protein</fullName>
    </recommendedName>
</protein>
<proteinExistence type="inferred from homology"/>
<keyword evidence="6" id="KW-1133">Transmembrane helix</keyword>
<dbReference type="AlphaFoldDB" id="A0A8S1Y893"/>
<keyword evidence="9" id="KW-1185">Reference proteome</keyword>
<evidence type="ECO:0000256" key="2">
    <source>
        <dbReference type="ARBA" id="ARBA00005975"/>
    </source>
</evidence>
<dbReference type="InterPro" id="IPR006629">
    <property type="entry name" value="LITAF"/>
</dbReference>
<dbReference type="GO" id="GO:0008270">
    <property type="term" value="F:zinc ion binding"/>
    <property type="evidence" value="ECO:0007669"/>
    <property type="project" value="TreeGrafter"/>
</dbReference>
<keyword evidence="6" id="KW-0812">Transmembrane</keyword>
<evidence type="ECO:0000313" key="8">
    <source>
        <dbReference type="EMBL" id="CAD8210265.1"/>
    </source>
</evidence>
<comment type="similarity">
    <text evidence="2">Belongs to the CDIP1/LITAF family.</text>
</comment>
<keyword evidence="5 6" id="KW-0472">Membrane</keyword>
<reference evidence="8" key="1">
    <citation type="submission" date="2021-01" db="EMBL/GenBank/DDBJ databases">
        <authorList>
            <consortium name="Genoscope - CEA"/>
            <person name="William W."/>
        </authorList>
    </citation>
    <scope>NUCLEOTIDE SEQUENCE</scope>
</reference>
<evidence type="ECO:0000256" key="6">
    <source>
        <dbReference type="SAM" id="Phobius"/>
    </source>
</evidence>
<dbReference type="Proteomes" id="UP000689195">
    <property type="component" value="Unassembled WGS sequence"/>
</dbReference>
<dbReference type="InterPro" id="IPR037519">
    <property type="entry name" value="LITAF_fam"/>
</dbReference>
<keyword evidence="3" id="KW-0479">Metal-binding</keyword>
<evidence type="ECO:0000313" key="9">
    <source>
        <dbReference type="Proteomes" id="UP000689195"/>
    </source>
</evidence>
<dbReference type="PANTHER" id="PTHR23292:SF6">
    <property type="entry name" value="FI16602P1-RELATED"/>
    <property type="match status" value="1"/>
</dbReference>
<feature type="transmembrane region" description="Helical" evidence="6">
    <location>
        <begin position="112"/>
        <end position="132"/>
    </location>
</feature>
<accession>A0A8S1Y893</accession>
<dbReference type="Pfam" id="PF10601">
    <property type="entry name" value="zf-LITAF-like"/>
    <property type="match status" value="1"/>
</dbReference>
<comment type="subcellular location">
    <subcellularLocation>
        <location evidence="1">Membrane</location>
        <topology evidence="1">Peripheral membrane protein</topology>
    </subcellularLocation>
</comment>
<evidence type="ECO:0000256" key="5">
    <source>
        <dbReference type="ARBA" id="ARBA00023136"/>
    </source>
</evidence>
<comment type="caution">
    <text evidence="8">The sequence shown here is derived from an EMBL/GenBank/DDBJ whole genome shotgun (WGS) entry which is preliminary data.</text>
</comment>
<evidence type="ECO:0000256" key="4">
    <source>
        <dbReference type="ARBA" id="ARBA00022833"/>
    </source>
</evidence>
<dbReference type="SMART" id="SM00714">
    <property type="entry name" value="LITAF"/>
    <property type="match status" value="1"/>
</dbReference>
<feature type="domain" description="LITAF" evidence="7">
    <location>
        <begin position="71"/>
        <end position="154"/>
    </location>
</feature>
<dbReference type="GO" id="GO:0016020">
    <property type="term" value="C:membrane"/>
    <property type="evidence" value="ECO:0007669"/>
    <property type="project" value="UniProtKB-SubCell"/>
</dbReference>
<keyword evidence="4" id="KW-0862">Zinc</keyword>